<name>A0A4Y5V0Y2_9REOV</name>
<dbReference type="Pfam" id="PF17478">
    <property type="entry name" value="VP4_helical"/>
    <property type="match status" value="1"/>
</dbReference>
<organism evidence="5">
    <name type="scientific">Bovine rotavirus A</name>
    <dbReference type="NCBI Taxonomy" id="35333"/>
    <lineage>
        <taxon>Viruses</taxon>
        <taxon>Riboviria</taxon>
        <taxon>Orthornavirae</taxon>
        <taxon>Duplornaviricota</taxon>
        <taxon>Resentoviricetes</taxon>
        <taxon>Reovirales</taxon>
        <taxon>Sedoreoviridae</taxon>
        <taxon>Rotavirus</taxon>
        <taxon>Rotavirus alphagastroenteritidis</taxon>
        <taxon>Rotavirus A</taxon>
    </lineage>
</organism>
<evidence type="ECO:0000313" key="5">
    <source>
        <dbReference type="EMBL" id="QDD68895.1"/>
    </source>
</evidence>
<dbReference type="EMBL" id="MK955828">
    <property type="protein sequence ID" value="QDD68895.1"/>
    <property type="molecule type" value="Genomic_RNA"/>
</dbReference>
<gene>
    <name evidence="5" type="primary">VP4</name>
</gene>
<dbReference type="Pfam" id="PF17477">
    <property type="entry name" value="Rota_VP4_MID"/>
    <property type="match status" value="1"/>
</dbReference>
<reference evidence="5" key="1">
    <citation type="submission" date="2019-05" db="EMBL/GenBank/DDBJ databases">
        <authorList>
            <person name="Gupta V."/>
        </authorList>
    </citation>
    <scope>NUCLEOTIDE SEQUENCE</scope>
    <source>
        <strain evidence="5">M1</strain>
    </source>
</reference>
<dbReference type="InterPro" id="IPR035330">
    <property type="entry name" value="Rota_VP4_MID"/>
</dbReference>
<evidence type="ECO:0000259" key="3">
    <source>
        <dbReference type="Pfam" id="PF17477"/>
    </source>
</evidence>
<dbReference type="SUPFAM" id="SSF111379">
    <property type="entry name" value="VP4 membrane interaction domain"/>
    <property type="match status" value="1"/>
</dbReference>
<keyword evidence="1 2" id="KW-0175">Coiled coil</keyword>
<accession>A0A4Y5V0Y2</accession>
<feature type="domain" description="Rotavirus VP4 helical" evidence="4">
    <location>
        <begin position="89"/>
        <end position="198"/>
    </location>
</feature>
<protein>
    <submittedName>
        <fullName evidence="5">Outer capsid protein</fullName>
    </submittedName>
</protein>
<evidence type="ECO:0000256" key="2">
    <source>
        <dbReference type="SAM" id="Coils"/>
    </source>
</evidence>
<evidence type="ECO:0000259" key="4">
    <source>
        <dbReference type="Pfam" id="PF17478"/>
    </source>
</evidence>
<proteinExistence type="predicted"/>
<dbReference type="Gene3D" id="1.20.5.170">
    <property type="match status" value="1"/>
</dbReference>
<sequence>MQGGSVILTFDGITLSTQFTDYVSLNSLRFRFRCAVSEPSFRVTGTRISNLYGLPAANPMGDQQYYEAAGRFSLISLVPSNDDYQTPIANSVTVRQDLERQLDEMRREFNELSANIALSQLIDLALLPLDMFSMFSGIQSTVEAAKSLATSVMKKFRKSDLAKSVNSLTDAITDAAGSISRSSTLRSVNSAASVWTDIK</sequence>
<dbReference type="InterPro" id="IPR035329">
    <property type="entry name" value="VP4_helical"/>
</dbReference>
<feature type="domain" description="Rotavirus VP4 membrane interaction" evidence="3">
    <location>
        <begin position="2"/>
        <end position="78"/>
    </location>
</feature>
<feature type="coiled-coil region" evidence="2">
    <location>
        <begin position="88"/>
        <end position="115"/>
    </location>
</feature>
<dbReference type="InterPro" id="IPR038017">
    <property type="entry name" value="Rota_VP4_MID_sf"/>
</dbReference>
<evidence type="ECO:0000256" key="1">
    <source>
        <dbReference type="ARBA" id="ARBA00023054"/>
    </source>
</evidence>